<evidence type="ECO:0008006" key="9">
    <source>
        <dbReference type="Google" id="ProtNLM"/>
    </source>
</evidence>
<comment type="subcellular location">
    <subcellularLocation>
        <location evidence="1">Membrane</location>
        <topology evidence="1">Multi-pass membrane protein</topology>
    </subcellularLocation>
</comment>
<sequence length="1290" mass="139648">MTNSDSANAVTAAVRTKALVGANAFGWRSMAQETEYPHDRDAAETHHLNSDVEDSPNNGRPAPTRSIYALTREEIARGLANRFVHSRTYIFLYLGMAALSVTTVVLSLTDGCPGLAFYILEIIINTAMILEVGIRFVALGRQFWKSPFNVMDVILTAFCALTLLVLAFADCGAGSKEEEVFDTLLLVARNVLQFGRLAAVMRQSGQSIFSRPKPIDINAARRAGFGMELDIESDEEDELSRPLVRNPVVFDVEANGRSEGEQDSRTYSDMPRAVHAARNRDSEDVWAEIGVFGNDGSASILSSSFRQPRPFLLCLSFQPHVLCPPCRAAPLLVVVVRQVLQARFAQASPLPPLKSHPSSRTRRELPPQFHPDPQSRPQLRSPQPLSPAESVEIVTPVDGFREERQSLLTLDNDPFAVRGIAPASPSLLSTHSNNSFLDVATKRDKSTLFVRGSYSSSSSNSHSPREPQPHNFLKVHSTSADVRTLSTSKSMGNLRRKPSYVDPEPPLPAGYHSQPSSRPPTRSRGMTESGSQRSPFLQETYAMTRQRRPSSPGILPASRGTISPLLPSWVQPGSQPSSRPSSRPPSDGRTTPNQLASAAPINKTITRQASIQRLQPPTAPPTHELPPPPSKVTEEPSLEDELDMPPPCNSSMSLSSSSISFVSSNSSGKELASNLDRSKRQDSDLENWSFVTSLRPELDVDINSIQAATRSPPEVSSSSRVLKKVPSHSSITRRTPSLQSSIVITPSEQPLDASKALRKQRSHHRLGLPPISLGFKHGHTASISTPSSPQLPEPPKLLNLDNRRGSTNSHTSVPVMPVRKRVFSGSSLRRPSTSSGAPASTNEDDARSLLSLRSDHEIFTGASPFKPWPANMSTLGSFWEDHPPSPARSDYMPQPIMSPEDLAKVEAELDDISVVSALPPPSTPHHSFRQRTTSVSTVLSDRDSEIIPSSVFSQPLSEVMRSPQISIRSFKSTAAASVSEGGSLSGTGVGRTTSLVGKPSTTPQLSRRPATASGSTTLGPVAPMSTIHEPEALRNSQPAPIDTSSPAINESASSTPISPLSLRKSQRKNSNASSTNPPPQLRSLPPPPRPRAKAEVVTVIDSQPSVSVEARHVEGHSGGGKRNSIGVDFGHGQRYGHVVSPSIQSNAFHLPSQPVVNPPTSYTPPVPPRAPSRPPPPSYRRSRPSVGGIQKPLANPTNPIPTTNGGQTVSRKISLHRKPSFLDIDDDEDVEADAELDFHAIMRMSRASSGAISFSRSDHTASTTAAESFLEFGRESFDTVRSAELIPERF</sequence>
<feature type="compositionally biased region" description="Polar residues" evidence="5">
    <location>
        <begin position="526"/>
        <end position="543"/>
    </location>
</feature>
<dbReference type="PANTHER" id="PTHR38483">
    <property type="entry name" value="CHROMOSOME 1, WHOLE GENOME SHOTGUN SEQUENCE"/>
    <property type="match status" value="1"/>
</dbReference>
<feature type="transmembrane region" description="Helical" evidence="6">
    <location>
        <begin position="90"/>
        <end position="109"/>
    </location>
</feature>
<keyword evidence="2 6" id="KW-0812">Transmembrane</keyword>
<evidence type="ECO:0000256" key="5">
    <source>
        <dbReference type="SAM" id="MobiDB-lite"/>
    </source>
</evidence>
<feature type="compositionally biased region" description="Polar residues" evidence="5">
    <location>
        <begin position="1034"/>
        <end position="1058"/>
    </location>
</feature>
<evidence type="ECO:0000256" key="2">
    <source>
        <dbReference type="ARBA" id="ARBA00022692"/>
    </source>
</evidence>
<feature type="compositionally biased region" description="Pro residues" evidence="5">
    <location>
        <begin position="617"/>
        <end position="630"/>
    </location>
</feature>
<feature type="compositionally biased region" description="Low complexity" evidence="5">
    <location>
        <begin position="650"/>
        <end position="667"/>
    </location>
</feature>
<feature type="compositionally biased region" description="Pro residues" evidence="5">
    <location>
        <begin position="1076"/>
        <end position="1089"/>
    </location>
</feature>
<feature type="transmembrane region" description="Helical" evidence="6">
    <location>
        <begin position="150"/>
        <end position="169"/>
    </location>
</feature>
<feature type="region of interest" description="Disordered" evidence="5">
    <location>
        <begin position="615"/>
        <end position="683"/>
    </location>
</feature>
<dbReference type="PANTHER" id="PTHR38483:SF1">
    <property type="entry name" value="ION TRANSPORT DOMAIN-CONTAINING PROTEIN"/>
    <property type="match status" value="1"/>
</dbReference>
<evidence type="ECO:0000256" key="1">
    <source>
        <dbReference type="ARBA" id="ARBA00004141"/>
    </source>
</evidence>
<feature type="compositionally biased region" description="Pro residues" evidence="5">
    <location>
        <begin position="1161"/>
        <end position="1178"/>
    </location>
</feature>
<gene>
    <name evidence="7" type="ORF">NP233_g2687</name>
</gene>
<feature type="compositionally biased region" description="Low complexity" evidence="5">
    <location>
        <begin position="453"/>
        <end position="462"/>
    </location>
</feature>
<name>A0AAD5W460_9AGAR</name>
<feature type="compositionally biased region" description="Polar residues" evidence="5">
    <location>
        <begin position="727"/>
        <end position="736"/>
    </location>
</feature>
<feature type="region of interest" description="Disordered" evidence="5">
    <location>
        <begin position="978"/>
        <end position="1129"/>
    </location>
</feature>
<dbReference type="EMBL" id="JANIEX010000117">
    <property type="protein sequence ID" value="KAJ3573047.1"/>
    <property type="molecule type" value="Genomic_DNA"/>
</dbReference>
<evidence type="ECO:0000256" key="6">
    <source>
        <dbReference type="SAM" id="Phobius"/>
    </source>
</evidence>
<feature type="region of interest" description="Disordered" evidence="5">
    <location>
        <begin position="708"/>
        <end position="736"/>
    </location>
</feature>
<feature type="transmembrane region" description="Helical" evidence="6">
    <location>
        <begin position="115"/>
        <end position="138"/>
    </location>
</feature>
<dbReference type="GO" id="GO:0016020">
    <property type="term" value="C:membrane"/>
    <property type="evidence" value="ECO:0007669"/>
    <property type="project" value="UniProtKB-SubCell"/>
</dbReference>
<accession>A0AAD5W460</accession>
<organism evidence="7 8">
    <name type="scientific">Leucocoprinus birnbaumii</name>
    <dbReference type="NCBI Taxonomy" id="56174"/>
    <lineage>
        <taxon>Eukaryota</taxon>
        <taxon>Fungi</taxon>
        <taxon>Dikarya</taxon>
        <taxon>Basidiomycota</taxon>
        <taxon>Agaricomycotina</taxon>
        <taxon>Agaricomycetes</taxon>
        <taxon>Agaricomycetidae</taxon>
        <taxon>Agaricales</taxon>
        <taxon>Agaricineae</taxon>
        <taxon>Agaricaceae</taxon>
        <taxon>Leucocoprinus</taxon>
    </lineage>
</organism>
<reference evidence="7" key="1">
    <citation type="submission" date="2022-07" db="EMBL/GenBank/DDBJ databases">
        <title>Genome Sequence of Leucocoprinus birnbaumii.</title>
        <authorList>
            <person name="Buettner E."/>
        </authorList>
    </citation>
    <scope>NUCLEOTIDE SEQUENCE</scope>
    <source>
        <strain evidence="7">VT141</strain>
    </source>
</reference>
<proteinExistence type="predicted"/>
<feature type="region of interest" description="Disordered" evidence="5">
    <location>
        <begin position="349"/>
        <end position="392"/>
    </location>
</feature>
<feature type="compositionally biased region" description="Low complexity" evidence="5">
    <location>
        <begin position="710"/>
        <end position="720"/>
    </location>
</feature>
<feature type="compositionally biased region" description="Low complexity" evidence="5">
    <location>
        <begin position="515"/>
        <end position="524"/>
    </location>
</feature>
<feature type="compositionally biased region" description="Low complexity" evidence="5">
    <location>
        <begin position="375"/>
        <end position="387"/>
    </location>
</feature>
<feature type="compositionally biased region" description="Polar residues" evidence="5">
    <location>
        <begin position="990"/>
        <end position="1005"/>
    </location>
</feature>
<evidence type="ECO:0000256" key="4">
    <source>
        <dbReference type="ARBA" id="ARBA00023136"/>
    </source>
</evidence>
<feature type="region of interest" description="Disordered" evidence="5">
    <location>
        <begin position="451"/>
        <end position="601"/>
    </location>
</feature>
<evidence type="ECO:0000313" key="8">
    <source>
        <dbReference type="Proteomes" id="UP001213000"/>
    </source>
</evidence>
<dbReference type="Proteomes" id="UP001213000">
    <property type="component" value="Unassembled WGS sequence"/>
</dbReference>
<feature type="compositionally biased region" description="Polar residues" evidence="5">
    <location>
        <begin position="1195"/>
        <end position="1211"/>
    </location>
</feature>
<evidence type="ECO:0000313" key="7">
    <source>
        <dbReference type="EMBL" id="KAJ3573047.1"/>
    </source>
</evidence>
<keyword evidence="8" id="KW-1185">Reference proteome</keyword>
<feature type="compositionally biased region" description="Low complexity" evidence="5">
    <location>
        <begin position="824"/>
        <end position="836"/>
    </location>
</feature>
<keyword evidence="4 6" id="KW-0472">Membrane</keyword>
<protein>
    <recommendedName>
        <fullName evidence="9">Ion transport domain-containing protein</fullName>
    </recommendedName>
</protein>
<feature type="region of interest" description="Disordered" evidence="5">
    <location>
        <begin position="1149"/>
        <end position="1211"/>
    </location>
</feature>
<dbReference type="InterPro" id="IPR027359">
    <property type="entry name" value="Volt_channel_dom_sf"/>
</dbReference>
<feature type="region of interest" description="Disordered" evidence="5">
    <location>
        <begin position="767"/>
        <end position="845"/>
    </location>
</feature>
<feature type="compositionally biased region" description="Low complexity" evidence="5">
    <location>
        <begin position="571"/>
        <end position="592"/>
    </location>
</feature>
<evidence type="ECO:0000256" key="3">
    <source>
        <dbReference type="ARBA" id="ARBA00022989"/>
    </source>
</evidence>
<comment type="caution">
    <text evidence="7">The sequence shown here is derived from an EMBL/GenBank/DDBJ whole genome shotgun (WGS) entry which is preliminary data.</text>
</comment>
<keyword evidence="3 6" id="KW-1133">Transmembrane helix</keyword>
<feature type="compositionally biased region" description="Polar residues" evidence="5">
    <location>
        <begin position="476"/>
        <end position="491"/>
    </location>
</feature>
<dbReference type="Gene3D" id="1.20.120.350">
    <property type="entry name" value="Voltage-gated potassium channels. Chain C"/>
    <property type="match status" value="1"/>
</dbReference>